<name>A0A6J5XZA5_PRUAR</name>
<dbReference type="EMBL" id="CAEKKB010000007">
    <property type="protein sequence ID" value="CAB4317065.1"/>
    <property type="molecule type" value="Genomic_DNA"/>
</dbReference>
<evidence type="ECO:0000313" key="2">
    <source>
        <dbReference type="Proteomes" id="UP000507245"/>
    </source>
</evidence>
<protein>
    <submittedName>
        <fullName evidence="1">Uncharacterized protein</fullName>
    </submittedName>
</protein>
<sequence>MQEKMTSPIALSFGYVRVLDLRNNFCEGRFVKRALETDMQGQILAYSRIPGRDEQLALTVSLSYTASIRLEFLYVFVDEQRNDFEEVRFLVRATEGAVLSL</sequence>
<dbReference type="Proteomes" id="UP000507245">
    <property type="component" value="Unassembled WGS sequence"/>
</dbReference>
<dbReference type="AlphaFoldDB" id="A0A6J5XZA5"/>
<organism evidence="1 2">
    <name type="scientific">Prunus armeniaca</name>
    <name type="common">Apricot</name>
    <name type="synonym">Armeniaca vulgaris</name>
    <dbReference type="NCBI Taxonomy" id="36596"/>
    <lineage>
        <taxon>Eukaryota</taxon>
        <taxon>Viridiplantae</taxon>
        <taxon>Streptophyta</taxon>
        <taxon>Embryophyta</taxon>
        <taxon>Tracheophyta</taxon>
        <taxon>Spermatophyta</taxon>
        <taxon>Magnoliopsida</taxon>
        <taxon>eudicotyledons</taxon>
        <taxon>Gunneridae</taxon>
        <taxon>Pentapetalae</taxon>
        <taxon>rosids</taxon>
        <taxon>fabids</taxon>
        <taxon>Rosales</taxon>
        <taxon>Rosaceae</taxon>
        <taxon>Amygdaloideae</taxon>
        <taxon>Amygdaleae</taxon>
        <taxon>Prunus</taxon>
    </lineage>
</organism>
<reference evidence="2" key="1">
    <citation type="journal article" date="2020" name="Genome Biol.">
        <title>Gamete binning: chromosome-level and haplotype-resolved genome assembly enabled by high-throughput single-cell sequencing of gamete genomes.</title>
        <authorList>
            <person name="Campoy J.A."/>
            <person name="Sun H."/>
            <person name="Goel M."/>
            <person name="Jiao W.-B."/>
            <person name="Folz-Donahue K."/>
            <person name="Wang N."/>
            <person name="Rubio M."/>
            <person name="Liu C."/>
            <person name="Kukat C."/>
            <person name="Ruiz D."/>
            <person name="Huettel B."/>
            <person name="Schneeberger K."/>
        </authorList>
    </citation>
    <scope>NUCLEOTIDE SEQUENCE [LARGE SCALE GENOMIC DNA]</scope>
    <source>
        <strain evidence="2">cv. Rojo Pasion</strain>
    </source>
</reference>
<keyword evidence="2" id="KW-1185">Reference proteome</keyword>
<evidence type="ECO:0000313" key="1">
    <source>
        <dbReference type="EMBL" id="CAB4317065.1"/>
    </source>
</evidence>
<gene>
    <name evidence="1" type="ORF">ORAREDHAP_LOCUS43681</name>
</gene>
<accession>A0A6J5XZA5</accession>
<proteinExistence type="predicted"/>